<accession>A0A0L0DP21</accession>
<proteinExistence type="inferred from homology"/>
<comment type="similarity">
    <text evidence="1">Belongs to the pseudouridine synthase TruD family.</text>
</comment>
<dbReference type="PIRSF" id="PIRSF037016">
    <property type="entry name" value="Pseudouridin_synth_euk_prd"/>
    <property type="match status" value="1"/>
</dbReference>
<dbReference type="AlphaFoldDB" id="A0A0L0DP21"/>
<name>A0A0L0DP21_THETB</name>
<evidence type="ECO:0000256" key="2">
    <source>
        <dbReference type="ARBA" id="ARBA00022694"/>
    </source>
</evidence>
<dbReference type="GO" id="GO:0001522">
    <property type="term" value="P:pseudouridine synthesis"/>
    <property type="evidence" value="ECO:0007669"/>
    <property type="project" value="InterPro"/>
</dbReference>
<feature type="compositionally biased region" description="Basic residues" evidence="4">
    <location>
        <begin position="512"/>
        <end position="532"/>
    </location>
</feature>
<dbReference type="PROSITE" id="PS01268">
    <property type="entry name" value="UPF0024"/>
    <property type="match status" value="1"/>
</dbReference>
<sequence>MSCEPPAAKKTKLLSGETKAATDVVTNVTDEEAKVAAAAAGSSVVAEATPTHKPADPADVGIVAHLGETRMARGVLKVRWSDFVVSEVGKNGVAAITTEEVDDPAAAAAAKVEAAMGAPSVETGMAALRALMPGGDEAHFAAIEAYVRAGGEGVTLPDGIELPRLEAKEDRTKVHQLVRHHFGSLLATSVGGGGGMVVTAMKGKANSRFNTRWPKSRPKFLRCVVTKYGMDLHKMTDVIGAGLHIKGNRIGVAGTKDKHAVTSQWITLKAVPAEDVKAFQAKAERSHDVLPSRALLRFGNYSYVAKPLSLGMLDGNRFSIVVRDIAGPAANSPTSADDPGHGGVIAALDAAVTSFSTRGFINYFGEQRFGTHEVRTHEVGRKILGGDLAGAIRLILKPSLSKDTPQILAAKAQFLEGGDAAGAAEAMPRWRSLEKKLLQGVADAGPTNPMGALQALPRNMQSMYVHAYQSWVFNAMATARLEQYGAAPVVGDLVVDKVKHEAMIKAAAARGGRGRGRGRGRGGHTRSSRGGHIRASDVPVKVLATEADLEGVSLADVVLPVPGHAVQYPTHDIGGLYATFTAAEGIDLSKQQWRGTPFDAPGAYRPLICIPSEVSYTHLYYTPLSGDEAAAEATRIGDTESAAAAMAANLIDPVAIAPLDGVATEPFAGAAYAGLLAFTLPSSTYATMAVREVFDVVEDASASHGMRSVAGVKRKREAEAKA</sequence>
<dbReference type="CDD" id="cd02576">
    <property type="entry name" value="PseudoU_synth_ScPUS7"/>
    <property type="match status" value="1"/>
</dbReference>
<keyword evidence="7" id="KW-1185">Reference proteome</keyword>
<evidence type="ECO:0000259" key="5">
    <source>
        <dbReference type="PROSITE" id="PS50984"/>
    </source>
</evidence>
<dbReference type="GO" id="GO:0008033">
    <property type="term" value="P:tRNA processing"/>
    <property type="evidence" value="ECO:0007669"/>
    <property type="project" value="UniProtKB-KW"/>
</dbReference>
<dbReference type="Gene3D" id="3.30.2350.20">
    <property type="entry name" value="TruD, catalytic domain"/>
    <property type="match status" value="2"/>
</dbReference>
<dbReference type="STRING" id="461836.A0A0L0DP21"/>
<dbReference type="RefSeq" id="XP_013754631.1">
    <property type="nucleotide sequence ID" value="XM_013899177.1"/>
</dbReference>
<dbReference type="GO" id="GO:0009982">
    <property type="term" value="F:pseudouridine synthase activity"/>
    <property type="evidence" value="ECO:0007669"/>
    <property type="project" value="InterPro"/>
</dbReference>
<dbReference type="PROSITE" id="PS50984">
    <property type="entry name" value="TRUD"/>
    <property type="match status" value="1"/>
</dbReference>
<feature type="region of interest" description="Disordered" evidence="4">
    <location>
        <begin position="507"/>
        <end position="532"/>
    </location>
</feature>
<evidence type="ECO:0000313" key="6">
    <source>
        <dbReference type="EMBL" id="KNC53158.1"/>
    </source>
</evidence>
<keyword evidence="2" id="KW-0819">tRNA processing</keyword>
<dbReference type="EMBL" id="GL349479">
    <property type="protein sequence ID" value="KNC53158.1"/>
    <property type="molecule type" value="Genomic_DNA"/>
</dbReference>
<evidence type="ECO:0000256" key="4">
    <source>
        <dbReference type="SAM" id="MobiDB-lite"/>
    </source>
</evidence>
<dbReference type="GO" id="GO:0005634">
    <property type="term" value="C:nucleus"/>
    <property type="evidence" value="ECO:0007669"/>
    <property type="project" value="TreeGrafter"/>
</dbReference>
<dbReference type="InterPro" id="IPR011760">
    <property type="entry name" value="PsdUridine_synth_TruD_insert"/>
</dbReference>
<organism evidence="6 7">
    <name type="scientific">Thecamonas trahens ATCC 50062</name>
    <dbReference type="NCBI Taxonomy" id="461836"/>
    <lineage>
        <taxon>Eukaryota</taxon>
        <taxon>Apusozoa</taxon>
        <taxon>Apusomonadida</taxon>
        <taxon>Apusomonadidae</taxon>
        <taxon>Thecamonas</taxon>
    </lineage>
</organism>
<feature type="domain" description="TRUD" evidence="5">
    <location>
        <begin position="359"/>
        <end position="610"/>
    </location>
</feature>
<evidence type="ECO:0000256" key="3">
    <source>
        <dbReference type="ARBA" id="ARBA00023235"/>
    </source>
</evidence>
<evidence type="ECO:0000256" key="1">
    <source>
        <dbReference type="ARBA" id="ARBA00007953"/>
    </source>
</evidence>
<evidence type="ECO:0000313" key="7">
    <source>
        <dbReference type="Proteomes" id="UP000054408"/>
    </source>
</evidence>
<dbReference type="InterPro" id="IPR020119">
    <property type="entry name" value="PsdUridine_synth_TruD_CS"/>
</dbReference>
<dbReference type="OMA" id="WINYFGH"/>
<dbReference type="InterPro" id="IPR020103">
    <property type="entry name" value="PsdUridine_synth_cat_dom_sf"/>
</dbReference>
<keyword evidence="3" id="KW-0413">Isomerase</keyword>
<dbReference type="PANTHER" id="PTHR13326">
    <property type="entry name" value="TRNA PSEUDOURIDINE SYNTHASE D"/>
    <property type="match status" value="1"/>
</dbReference>
<dbReference type="GO" id="GO:0003723">
    <property type="term" value="F:RNA binding"/>
    <property type="evidence" value="ECO:0007669"/>
    <property type="project" value="InterPro"/>
</dbReference>
<dbReference type="GeneID" id="25567738"/>
<dbReference type="OrthoDB" id="447290at2759"/>
<protein>
    <submittedName>
        <fullName evidence="6">Pus7 protein</fullName>
    </submittedName>
</protein>
<dbReference type="InterPro" id="IPR001656">
    <property type="entry name" value="PsdUridine_synth_TruD"/>
</dbReference>
<reference evidence="6 7" key="1">
    <citation type="submission" date="2010-05" db="EMBL/GenBank/DDBJ databases">
        <title>The Genome Sequence of Thecamonas trahens ATCC 50062.</title>
        <authorList>
            <consortium name="The Broad Institute Genome Sequencing Platform"/>
            <person name="Russ C."/>
            <person name="Cuomo C."/>
            <person name="Shea T."/>
            <person name="Young S.K."/>
            <person name="Zeng Q."/>
            <person name="Koehrsen M."/>
            <person name="Haas B."/>
            <person name="Borodovsky M."/>
            <person name="Guigo R."/>
            <person name="Alvarado L."/>
            <person name="Berlin A."/>
            <person name="Bochicchio J."/>
            <person name="Borenstein D."/>
            <person name="Chapman S."/>
            <person name="Chen Z."/>
            <person name="Freedman E."/>
            <person name="Gellesch M."/>
            <person name="Goldberg J."/>
            <person name="Griggs A."/>
            <person name="Gujja S."/>
            <person name="Heilman E."/>
            <person name="Heiman D."/>
            <person name="Hepburn T."/>
            <person name="Howarth C."/>
            <person name="Jen D."/>
            <person name="Larson L."/>
            <person name="Mehta T."/>
            <person name="Park D."/>
            <person name="Pearson M."/>
            <person name="Roberts A."/>
            <person name="Saif S."/>
            <person name="Shenoy N."/>
            <person name="Sisk P."/>
            <person name="Stolte C."/>
            <person name="Sykes S."/>
            <person name="Thomson T."/>
            <person name="Walk T."/>
            <person name="White J."/>
            <person name="Yandava C."/>
            <person name="Burger G."/>
            <person name="Gray M.W."/>
            <person name="Holland P.W.H."/>
            <person name="King N."/>
            <person name="Lang F.B.F."/>
            <person name="Roger A.J."/>
            <person name="Ruiz-Trillo I."/>
            <person name="Lander E."/>
            <person name="Nusbaum C."/>
        </authorList>
    </citation>
    <scope>NUCLEOTIDE SEQUENCE [LARGE SCALE GENOMIC DNA]</scope>
    <source>
        <strain evidence="6 7">ATCC 50062</strain>
    </source>
</reference>
<dbReference type="InterPro" id="IPR042214">
    <property type="entry name" value="TruD_catalytic"/>
</dbReference>
<dbReference type="eggNOG" id="KOG2339">
    <property type="taxonomic scope" value="Eukaryota"/>
</dbReference>
<gene>
    <name evidence="6" type="ORF">AMSG_09236</name>
</gene>
<dbReference type="PANTHER" id="PTHR13326:SF21">
    <property type="entry name" value="PSEUDOURIDYLATE SYNTHASE PUS7L"/>
    <property type="match status" value="1"/>
</dbReference>
<dbReference type="Proteomes" id="UP000054408">
    <property type="component" value="Unassembled WGS sequence"/>
</dbReference>
<dbReference type="Pfam" id="PF01142">
    <property type="entry name" value="TruD"/>
    <property type="match status" value="1"/>
</dbReference>
<dbReference type="SUPFAM" id="SSF55120">
    <property type="entry name" value="Pseudouridine synthase"/>
    <property type="match status" value="1"/>
</dbReference>